<organism evidence="5 6">
    <name type="scientific">Musa troglodytarum</name>
    <name type="common">fe'i banana</name>
    <dbReference type="NCBI Taxonomy" id="320322"/>
    <lineage>
        <taxon>Eukaryota</taxon>
        <taxon>Viridiplantae</taxon>
        <taxon>Streptophyta</taxon>
        <taxon>Embryophyta</taxon>
        <taxon>Tracheophyta</taxon>
        <taxon>Spermatophyta</taxon>
        <taxon>Magnoliopsida</taxon>
        <taxon>Liliopsida</taxon>
        <taxon>Zingiberales</taxon>
        <taxon>Musaceae</taxon>
        <taxon>Musa</taxon>
    </lineage>
</organism>
<protein>
    <recommendedName>
        <fullName evidence="4">WIT1/2 N-terminal helical bundle domain-containing protein</fullName>
    </recommendedName>
</protein>
<keyword evidence="1" id="KW-0175">Coiled coil</keyword>
<feature type="domain" description="WIT1/2 N-terminal helical bundle" evidence="4">
    <location>
        <begin position="187"/>
        <end position="318"/>
    </location>
</feature>
<feature type="coiled-coil region" evidence="1">
    <location>
        <begin position="1088"/>
        <end position="1126"/>
    </location>
</feature>
<evidence type="ECO:0000259" key="4">
    <source>
        <dbReference type="Pfam" id="PF26581"/>
    </source>
</evidence>
<keyword evidence="3" id="KW-0472">Membrane</keyword>
<feature type="compositionally biased region" description="Basic and acidic residues" evidence="2">
    <location>
        <begin position="1285"/>
        <end position="1295"/>
    </location>
</feature>
<dbReference type="PANTHER" id="PTHR43049">
    <property type="entry name" value="EARLY ENDOSOME ANTIGEN"/>
    <property type="match status" value="1"/>
</dbReference>
<feature type="coiled-coil region" evidence="1">
    <location>
        <begin position="191"/>
        <end position="267"/>
    </location>
</feature>
<accession>A0A9E7FSF1</accession>
<dbReference type="EMBL" id="CP097507">
    <property type="protein sequence ID" value="URE01331.1"/>
    <property type="molecule type" value="Genomic_DNA"/>
</dbReference>
<dbReference type="Pfam" id="PF26581">
    <property type="entry name" value="WIT1_2_N"/>
    <property type="match status" value="1"/>
</dbReference>
<gene>
    <name evidence="5" type="ORF">MUK42_19243</name>
</gene>
<dbReference type="EMBL" id="CP097507">
    <property type="protein sequence ID" value="URE01336.1"/>
    <property type="molecule type" value="Genomic_DNA"/>
</dbReference>
<evidence type="ECO:0000256" key="3">
    <source>
        <dbReference type="SAM" id="Phobius"/>
    </source>
</evidence>
<evidence type="ECO:0000256" key="1">
    <source>
        <dbReference type="SAM" id="Coils"/>
    </source>
</evidence>
<name>A0A9E7FSF1_9LILI</name>
<evidence type="ECO:0000256" key="2">
    <source>
        <dbReference type="SAM" id="MobiDB-lite"/>
    </source>
</evidence>
<keyword evidence="3" id="KW-1133">Transmembrane helix</keyword>
<feature type="coiled-coil region" evidence="1">
    <location>
        <begin position="352"/>
        <end position="389"/>
    </location>
</feature>
<dbReference type="EMBL" id="CP097507">
    <property type="protein sequence ID" value="URE01335.1"/>
    <property type="molecule type" value="Genomic_DNA"/>
</dbReference>
<feature type="coiled-coil region" evidence="1">
    <location>
        <begin position="1201"/>
        <end position="1235"/>
    </location>
</feature>
<feature type="region of interest" description="Disordered" evidence="2">
    <location>
        <begin position="1285"/>
        <end position="1306"/>
    </location>
</feature>
<dbReference type="PANTHER" id="PTHR43049:SF1">
    <property type="entry name" value="EARLY ENDOSOME ANTIGEN"/>
    <property type="match status" value="1"/>
</dbReference>
<dbReference type="InterPro" id="IPR058610">
    <property type="entry name" value="WIT1_2_N"/>
</dbReference>
<feature type="transmembrane region" description="Helical" evidence="3">
    <location>
        <begin position="1338"/>
        <end position="1356"/>
    </location>
</feature>
<feature type="coiled-coil region" evidence="1">
    <location>
        <begin position="801"/>
        <end position="835"/>
    </location>
</feature>
<feature type="coiled-coil region" evidence="1">
    <location>
        <begin position="899"/>
        <end position="933"/>
    </location>
</feature>
<feature type="coiled-coil region" evidence="1">
    <location>
        <begin position="100"/>
        <end position="148"/>
    </location>
</feature>
<dbReference type="EMBL" id="CP097507">
    <property type="protein sequence ID" value="URE01333.1"/>
    <property type="molecule type" value="Genomic_DNA"/>
</dbReference>
<evidence type="ECO:0000313" key="5">
    <source>
        <dbReference type="EMBL" id="URE01334.1"/>
    </source>
</evidence>
<evidence type="ECO:0000313" key="6">
    <source>
        <dbReference type="Proteomes" id="UP001055439"/>
    </source>
</evidence>
<feature type="coiled-coil region" evidence="1">
    <location>
        <begin position="990"/>
        <end position="1059"/>
    </location>
</feature>
<dbReference type="EMBL" id="CP097507">
    <property type="protein sequence ID" value="URE01330.1"/>
    <property type="molecule type" value="Genomic_DNA"/>
</dbReference>
<dbReference type="Proteomes" id="UP001055439">
    <property type="component" value="Chromosome 5"/>
</dbReference>
<dbReference type="EMBL" id="CP097507">
    <property type="protein sequence ID" value="URE01334.1"/>
    <property type="molecule type" value="Genomic_DNA"/>
</dbReference>
<sequence>MAEGSEASPTDVKVEKSEKVYGCEKEYAIDADQELVKKGSNEDDEAAFEEEFIIEKELIDVKESSRMLKPVVELTENSGSDHLGTANSVPKINLLMEAKIKELELQFEAVNGKLKLSESEKASMKFEVDRANEELEKMSRHCKELKLEQKIVKDHISEILQKHSLHLETLQEASSDKDMKHKELLDVKEAFTSLSTELKMSKEKIKELEAELVSSAGKVHSLEDLNKTRSSQAELQTKRALQFENMLEIAQMKANEMEDQLCKLQNELNGAYIKIADNTKIEEALQTASLELSVSQEKLKISKSQVAEMEHKIVSMDSVIIELAEELNRHKASEKKIKTEVHALVNLLSASKEDLKAKLLCLEEVQRKLQEQINERDIIEASLRNQEIQTTDLEKNLSDSIKEKETLQSTVSDLNTKLSMNEKSCIQLEAKLQLADQNFSKTESLLSEALSYKEELGHKLKSIEQLHHESRIALESATNRNLELESSVEALNLGEESIRAQLKESEMRLATAGMRNMELEEKLKLANVKQLDAEREKKELKDKVAEISDSLREVDNESSLLKCRFQGSEDRVGRLESSLSKSFSRNSELEKQLNDLVSKCAEHEERANATHQRSLELEDLIHAPHSEAEAGAVKRVGELEELLEAANVQTEHLEQLLSYAEVKHRDAEAESTQSNSKISELTVELEACQTKVAILDVLLQASKEKEKELTEIINVDDKKNRKLEDSSVIQEKDLLESKNMVQALQSEVKPLKVRVEHVEDNLETSSVQEKELPEKLQNAGEQWEQHVKAVEEVNARNPDSKVLHESLVKESELELREAEEKFKQKLHEAKELQGQSKSAEEHSARFKALAVEATEKVASLKAEMERNAVKLVTLEINVEEPEQKASDAYLEAEQTFLEKDMLSETNSKLREELETHRLKVNELNALLSSFQAERAGSSEQLTSLVETITKLTGEHSRMLELHSTTESHLKETEIQLLVVIEKLKEGDSETTDLKKKLLAVEAQLRAYEEQAGESAVAAASQKGKLEEPLLKLQNLERLVEQLRGESEQLKTENEDLDRRNLSLASDLSTHVTKISEIQIALNAATAERDDTSMQLHSSREEMENLMRQVNSDRESLQSQIRSMRSACALREAAITAKLKEHLNILEEREDLDGQLKQIQSELVLAHEAIIEQRELDHRRELEREASMKQSFTELEDKHQYVTLLEKHIEDLEKKLEDAETQHNKETEENKKIVELNGELRILRHKLSKTDGMEKRISELENKLKLAYTTSGEEATDEVIESEAKDEMGVKSRDSGLDNSTLSRRKNTKRMETLHQAPGTASLTQTSHVALVPSTAKSFKIIMGVAIMSLIIGVILGKRY</sequence>
<proteinExistence type="predicted"/>
<keyword evidence="6" id="KW-1185">Reference proteome</keyword>
<keyword evidence="3" id="KW-0812">Transmembrane</keyword>
<dbReference type="EMBL" id="CP097507">
    <property type="protein sequence ID" value="URE01332.1"/>
    <property type="molecule type" value="Genomic_DNA"/>
</dbReference>
<reference evidence="5" key="1">
    <citation type="submission" date="2022-05" db="EMBL/GenBank/DDBJ databases">
        <title>The Musa troglodytarum L. genome provides insights into the mechanism of non-climacteric behaviour and enrichment of carotenoids.</title>
        <authorList>
            <person name="Wang J."/>
        </authorList>
    </citation>
    <scope>NUCLEOTIDE SEQUENCE</scope>
    <source>
        <tissue evidence="5">Leaf</tissue>
    </source>
</reference>
<dbReference type="OrthoDB" id="770890at2759"/>
<feature type="coiled-coil region" evidence="1">
    <location>
        <begin position="502"/>
        <end position="557"/>
    </location>
</feature>